<gene>
    <name evidence="3" type="primary">ORF239</name>
</gene>
<keyword evidence="2" id="KW-1133">Transmembrane helix</keyword>
<reference evidence="3" key="1">
    <citation type="journal article" date="2021" name="Genome Biol. Evol.">
        <title>Genomic rearrangements and sequence evolution across brown algal organelles.</title>
        <authorList>
            <person name="Starko S."/>
            <person name="Bringloe T.T."/>
            <person name="Gomez M.S."/>
            <person name="Darby H."/>
            <person name="Graham S.W."/>
            <person name="Martone P.T."/>
        </authorList>
    </citation>
    <scope>NUCLEOTIDE SEQUENCE</scope>
    <source>
        <strain evidence="3">AK_R3</strain>
    </source>
</reference>
<protein>
    <submittedName>
        <fullName evidence="3">Uncharacterized protein</fullName>
    </submittedName>
</protein>
<accession>A0A8F0FC45</accession>
<feature type="region of interest" description="Disordered" evidence="1">
    <location>
        <begin position="211"/>
        <end position="239"/>
    </location>
</feature>
<geneLocation type="mitochondrion" evidence="3"/>
<feature type="transmembrane region" description="Helical" evidence="2">
    <location>
        <begin position="30"/>
        <end position="48"/>
    </location>
</feature>
<keyword evidence="2" id="KW-0472">Membrane</keyword>
<evidence type="ECO:0000256" key="1">
    <source>
        <dbReference type="SAM" id="MobiDB-lite"/>
    </source>
</evidence>
<sequence>MKYVNAKTFMRIKPLHNPTTTTLYQNIVNIFYYMMVAIVILGFTYGMTKIAISTFDSLQNNQLTIIAAETNLFKLKEVVSDIFETKKVTTSYSFESWRPIIISWTPFFIKYLMPLLPITVFNLPYVGKMVTFIAWATTEASQIPVEPDHIRQALPNLDNLTQNYTSIKQATQSMNEAHARIVQETLDQKNQLNTLTGQLLNIKAKLDIMDLESTNPPRPGGGADLPTRSSNAILGTPNN</sequence>
<proteinExistence type="predicted"/>
<feature type="compositionally biased region" description="Polar residues" evidence="1">
    <location>
        <begin position="227"/>
        <end position="239"/>
    </location>
</feature>
<name>A0A8F0FC45_9PHAE</name>
<organism evidence="3">
    <name type="scientific">Hedophyllum nigripes</name>
    <dbReference type="NCBI Taxonomy" id="2724434"/>
    <lineage>
        <taxon>Eukaryota</taxon>
        <taxon>Sar</taxon>
        <taxon>Stramenopiles</taxon>
        <taxon>Ochrophyta</taxon>
        <taxon>PX clade</taxon>
        <taxon>Phaeophyceae</taxon>
        <taxon>Laminariales</taxon>
        <taxon>Laminariaceae</taxon>
        <taxon>Hedophyllum</taxon>
    </lineage>
</organism>
<dbReference type="EMBL" id="MZ156047">
    <property type="protein sequence ID" value="QWK44302.1"/>
    <property type="molecule type" value="Genomic_DNA"/>
</dbReference>
<keyword evidence="3" id="KW-0496">Mitochondrion</keyword>
<keyword evidence="2" id="KW-0812">Transmembrane</keyword>
<dbReference type="AlphaFoldDB" id="A0A8F0FC45"/>
<evidence type="ECO:0000313" key="3">
    <source>
        <dbReference type="EMBL" id="QWK44302.1"/>
    </source>
</evidence>
<evidence type="ECO:0000256" key="2">
    <source>
        <dbReference type="SAM" id="Phobius"/>
    </source>
</evidence>